<feature type="transmembrane region" description="Helical" evidence="6">
    <location>
        <begin position="6"/>
        <end position="36"/>
    </location>
</feature>
<dbReference type="GO" id="GO:0005886">
    <property type="term" value="C:plasma membrane"/>
    <property type="evidence" value="ECO:0007669"/>
    <property type="project" value="UniProtKB-SubCell"/>
</dbReference>
<keyword evidence="2" id="KW-1003">Cell membrane</keyword>
<dbReference type="AlphaFoldDB" id="A0A2K8L2F7"/>
<feature type="transmembrane region" description="Helical" evidence="6">
    <location>
        <begin position="48"/>
        <end position="69"/>
    </location>
</feature>
<dbReference type="Pfam" id="PF01810">
    <property type="entry name" value="LysE"/>
    <property type="match status" value="1"/>
</dbReference>
<comment type="subcellular location">
    <subcellularLocation>
        <location evidence="1">Cell membrane</location>
        <topology evidence="1">Multi-pass membrane protein</topology>
    </subcellularLocation>
</comment>
<keyword evidence="8" id="KW-1185">Reference proteome</keyword>
<evidence type="ECO:0000256" key="1">
    <source>
        <dbReference type="ARBA" id="ARBA00004651"/>
    </source>
</evidence>
<proteinExistence type="predicted"/>
<evidence type="ECO:0000256" key="2">
    <source>
        <dbReference type="ARBA" id="ARBA00022475"/>
    </source>
</evidence>
<protein>
    <submittedName>
        <fullName evidence="7">Threonine transporter RhtB</fullName>
    </submittedName>
</protein>
<feature type="transmembrane region" description="Helical" evidence="6">
    <location>
        <begin position="121"/>
        <end position="142"/>
    </location>
</feature>
<feature type="transmembrane region" description="Helical" evidence="6">
    <location>
        <begin position="154"/>
        <end position="177"/>
    </location>
</feature>
<dbReference type="PIRSF" id="PIRSF006324">
    <property type="entry name" value="LeuE"/>
    <property type="match status" value="1"/>
</dbReference>
<keyword evidence="4 6" id="KW-1133">Transmembrane helix</keyword>
<keyword evidence="3 6" id="KW-0812">Transmembrane</keyword>
<dbReference type="GO" id="GO:0042970">
    <property type="term" value="F:homoserine transmembrane transporter activity"/>
    <property type="evidence" value="ECO:0007669"/>
    <property type="project" value="TreeGrafter"/>
</dbReference>
<evidence type="ECO:0000256" key="6">
    <source>
        <dbReference type="SAM" id="Phobius"/>
    </source>
</evidence>
<gene>
    <name evidence="7" type="primary">rhtB</name>
    <name evidence="7" type="ORF">REIFOR_03333</name>
</gene>
<name>A0A2K8L2F7_9GAMM</name>
<organism evidence="7 8">
    <name type="scientific">Reinekea forsetii</name>
    <dbReference type="NCBI Taxonomy" id="1336806"/>
    <lineage>
        <taxon>Bacteria</taxon>
        <taxon>Pseudomonadati</taxon>
        <taxon>Pseudomonadota</taxon>
        <taxon>Gammaproteobacteria</taxon>
        <taxon>Oceanospirillales</taxon>
        <taxon>Saccharospirillaceae</taxon>
        <taxon>Reinekea</taxon>
    </lineage>
</organism>
<dbReference type="PANTHER" id="PTHR30086">
    <property type="entry name" value="ARGININE EXPORTER PROTEIN ARGO"/>
    <property type="match status" value="1"/>
</dbReference>
<dbReference type="EMBL" id="CP011797">
    <property type="protein sequence ID" value="ATX78436.1"/>
    <property type="molecule type" value="Genomic_DNA"/>
</dbReference>
<reference evidence="7 8" key="1">
    <citation type="journal article" date="2017" name="Environ. Microbiol.">
        <title>Genomic and physiological analyses of 'Reinekea forsetii' reveal a versatile opportunistic lifestyle during spring algae blooms.</title>
        <authorList>
            <person name="Avci B."/>
            <person name="Hahnke R.L."/>
            <person name="Chafee M."/>
            <person name="Fischer T."/>
            <person name="Gruber-Vodicka H."/>
            <person name="Tegetmeyer H.E."/>
            <person name="Harder J."/>
            <person name="Fuchs B.M."/>
            <person name="Amann R.I."/>
            <person name="Teeling H."/>
        </authorList>
    </citation>
    <scope>NUCLEOTIDE SEQUENCE [LARGE SCALE GENOMIC DNA]</scope>
    <source>
        <strain evidence="7 8">Hel1_31_D35</strain>
    </source>
</reference>
<accession>A0A2K8L2F7</accession>
<evidence type="ECO:0000256" key="3">
    <source>
        <dbReference type="ARBA" id="ARBA00022692"/>
    </source>
</evidence>
<evidence type="ECO:0000313" key="7">
    <source>
        <dbReference type="EMBL" id="ATX78436.1"/>
    </source>
</evidence>
<dbReference type="KEGG" id="rfo:REIFOR_03333"/>
<evidence type="ECO:0000256" key="5">
    <source>
        <dbReference type="ARBA" id="ARBA00023136"/>
    </source>
</evidence>
<feature type="transmembrane region" description="Helical" evidence="6">
    <location>
        <begin position="189"/>
        <end position="207"/>
    </location>
</feature>
<dbReference type="Proteomes" id="UP000229757">
    <property type="component" value="Chromosome"/>
</dbReference>
<evidence type="ECO:0000256" key="4">
    <source>
        <dbReference type="ARBA" id="ARBA00022989"/>
    </source>
</evidence>
<dbReference type="RefSeq" id="WP_100258624.1">
    <property type="nucleotide sequence ID" value="NZ_CP011797.1"/>
</dbReference>
<keyword evidence="5 6" id="KW-0472">Membrane</keyword>
<evidence type="ECO:0000313" key="8">
    <source>
        <dbReference type="Proteomes" id="UP000229757"/>
    </source>
</evidence>
<feature type="transmembrane region" description="Helical" evidence="6">
    <location>
        <begin position="75"/>
        <end position="92"/>
    </location>
</feature>
<dbReference type="InterPro" id="IPR001123">
    <property type="entry name" value="LeuE-type"/>
</dbReference>
<dbReference type="PANTHER" id="PTHR30086:SF5">
    <property type="entry name" value="HOMOGENTISATE EXPORT PROTEIN"/>
    <property type="match status" value="1"/>
</dbReference>
<sequence length="208" mass="22289">MLNLTLLAAFVPTFMFVSFTPGMCMTLAMTLGITIGVKRTLWMMFGELIGVGLIAAAAVLGVAALLLAAPWVFTTFRWLGGAYLVWLGLQMWRSRGKMAIPEDLAGAGSAISRRALFSQGFITAIANPKGWAFFMVLLPPFLDQSLAMAPQLSALIAIILLIELCALLIYALGGATLNRLLQKSSNVRLLNRIAGTLMLAVGVWLALG</sequence>
<dbReference type="OrthoDB" id="9804822at2"/>